<dbReference type="Gene3D" id="3.90.550.10">
    <property type="entry name" value="Spore Coat Polysaccharide Biosynthesis Protein SpsA, Chain A"/>
    <property type="match status" value="1"/>
</dbReference>
<dbReference type="PANTHER" id="PTHR43646:SF2">
    <property type="entry name" value="GLYCOSYLTRANSFERASE 2-LIKE DOMAIN-CONTAINING PROTEIN"/>
    <property type="match status" value="1"/>
</dbReference>
<reference evidence="7" key="1">
    <citation type="journal article" date="2019" name="Int. J. Syst. Evol. Microbiol.">
        <title>The Global Catalogue of Microorganisms (GCM) 10K type strain sequencing project: providing services to taxonomists for standard genome sequencing and annotation.</title>
        <authorList>
            <consortium name="The Broad Institute Genomics Platform"/>
            <consortium name="The Broad Institute Genome Sequencing Center for Infectious Disease"/>
            <person name="Wu L."/>
            <person name="Ma J."/>
        </authorList>
    </citation>
    <scope>NUCLEOTIDE SEQUENCE [LARGE SCALE GENOMIC DNA]</scope>
    <source>
        <strain evidence="7">CGMCC 1.5362</strain>
    </source>
</reference>
<evidence type="ECO:0008006" key="8">
    <source>
        <dbReference type="Google" id="ProtNLM"/>
    </source>
</evidence>
<dbReference type="SUPFAM" id="SSF46785">
    <property type="entry name" value="Winged helix' DNA-binding domain"/>
    <property type="match status" value="1"/>
</dbReference>
<dbReference type="InterPro" id="IPR029044">
    <property type="entry name" value="Nucleotide-diphossugar_trans"/>
</dbReference>
<protein>
    <recommendedName>
        <fullName evidence="8">Glycosyltransferase</fullName>
    </recommendedName>
</protein>
<evidence type="ECO:0000313" key="7">
    <source>
        <dbReference type="Proteomes" id="UP000662111"/>
    </source>
</evidence>
<dbReference type="Proteomes" id="UP000662111">
    <property type="component" value="Unassembled WGS sequence"/>
</dbReference>
<evidence type="ECO:0000256" key="3">
    <source>
        <dbReference type="ARBA" id="ARBA00022676"/>
    </source>
</evidence>
<dbReference type="InterPro" id="IPR036388">
    <property type="entry name" value="WH-like_DNA-bd_sf"/>
</dbReference>
<sequence>MQRPPLRGTLVVVPARDEEDEIGGALRALATAVREASPALPVVVAVVLHRCGDRTGERAAEVAVATQDGRLRWCLVESEAGSLGEARAEGVAAAREAWAQHHGDGAPVDAAGLWLASTDADSRVPADWLSVQHELAAHGLDLVLGTVVPAEDRSHPAADRLWHLQHHLAEGHTAVHAANLGVRLSAYDEAGGFAALDRSEDAELVHRVRVVLGVPWASTDRTRVVTSSRREGRARGGFARFLRALDDAMETWGDPDTLERLLRGHLLRIAHERGPGRTLCPSEAAAAVDPARRRALTPVARAVACMLADEGLVAVTRRGVVVDGRTTPGPVRVRLVGAPGAVTVPDRATDPAPSTAAGRL</sequence>
<dbReference type="EMBL" id="BMLB01000001">
    <property type="protein sequence ID" value="GGK57591.1"/>
    <property type="molecule type" value="Genomic_DNA"/>
</dbReference>
<dbReference type="InterPro" id="IPR021660">
    <property type="entry name" value="DUF3253"/>
</dbReference>
<keyword evidence="5" id="KW-0472">Membrane</keyword>
<comment type="caution">
    <text evidence="6">The sequence shown here is derived from an EMBL/GenBank/DDBJ whole genome shotgun (WGS) entry which is preliminary data.</text>
</comment>
<keyword evidence="2" id="KW-1003">Cell membrane</keyword>
<dbReference type="InterPro" id="IPR036390">
    <property type="entry name" value="WH_DNA-bd_sf"/>
</dbReference>
<accession>A0ABQ2F374</accession>
<organism evidence="6 7">
    <name type="scientific">Ornithinimicrobium pekingense</name>
    <dbReference type="NCBI Taxonomy" id="384677"/>
    <lineage>
        <taxon>Bacteria</taxon>
        <taxon>Bacillati</taxon>
        <taxon>Actinomycetota</taxon>
        <taxon>Actinomycetes</taxon>
        <taxon>Micrococcales</taxon>
        <taxon>Ornithinimicrobiaceae</taxon>
        <taxon>Ornithinimicrobium</taxon>
    </lineage>
</organism>
<gene>
    <name evidence="6" type="ORF">GCM10011509_02510</name>
</gene>
<dbReference type="SUPFAM" id="SSF53448">
    <property type="entry name" value="Nucleotide-diphospho-sugar transferases"/>
    <property type="match status" value="1"/>
</dbReference>
<evidence type="ECO:0000256" key="5">
    <source>
        <dbReference type="ARBA" id="ARBA00023136"/>
    </source>
</evidence>
<dbReference type="Pfam" id="PF11625">
    <property type="entry name" value="DUF3253"/>
    <property type="match status" value="1"/>
</dbReference>
<name>A0ABQ2F374_9MICO</name>
<proteinExistence type="predicted"/>
<dbReference type="PANTHER" id="PTHR43646">
    <property type="entry name" value="GLYCOSYLTRANSFERASE"/>
    <property type="match status" value="1"/>
</dbReference>
<keyword evidence="4" id="KW-0808">Transferase</keyword>
<evidence type="ECO:0000256" key="4">
    <source>
        <dbReference type="ARBA" id="ARBA00022679"/>
    </source>
</evidence>
<keyword evidence="3" id="KW-0328">Glycosyltransferase</keyword>
<evidence type="ECO:0000256" key="2">
    <source>
        <dbReference type="ARBA" id="ARBA00022475"/>
    </source>
</evidence>
<evidence type="ECO:0000313" key="6">
    <source>
        <dbReference type="EMBL" id="GGK57591.1"/>
    </source>
</evidence>
<dbReference type="Gene3D" id="1.10.10.10">
    <property type="entry name" value="Winged helix-like DNA-binding domain superfamily/Winged helix DNA-binding domain"/>
    <property type="match status" value="1"/>
</dbReference>
<evidence type="ECO:0000256" key="1">
    <source>
        <dbReference type="ARBA" id="ARBA00004236"/>
    </source>
</evidence>
<keyword evidence="7" id="KW-1185">Reference proteome</keyword>
<comment type="subcellular location">
    <subcellularLocation>
        <location evidence="1">Cell membrane</location>
    </subcellularLocation>
</comment>